<dbReference type="OrthoDB" id="5638948at2"/>
<dbReference type="EMBL" id="JH413829">
    <property type="protein sequence ID" value="EHL30558.1"/>
    <property type="molecule type" value="Genomic_DNA"/>
</dbReference>
<dbReference type="HOGENOM" id="CLU_2423296_0_0_6"/>
<protein>
    <submittedName>
        <fullName evidence="1">Uncharacterized protein</fullName>
    </submittedName>
</protein>
<gene>
    <name evidence="1" type="ORF">LDG_7510</name>
</gene>
<dbReference type="STRING" id="658187.LDG_7510"/>
<evidence type="ECO:0000313" key="2">
    <source>
        <dbReference type="Proteomes" id="UP000002770"/>
    </source>
</evidence>
<dbReference type="RefSeq" id="WP_006871418.1">
    <property type="nucleotide sequence ID" value="NZ_JH413829.1"/>
</dbReference>
<sequence>MNEKIILQIFKEQMLERSLMRKDLKITIDDIYALLNTTSPAQKKLIFKLIESCIEKGYLEPAELSQITFSYDNTYSITVLGLIKMEDDRFM</sequence>
<dbReference type="InParanoid" id="G9EQG3"/>
<evidence type="ECO:0000313" key="1">
    <source>
        <dbReference type="EMBL" id="EHL30558.1"/>
    </source>
</evidence>
<organism evidence="1 2">
    <name type="scientific">Legionella drancourtii LLAP12</name>
    <dbReference type="NCBI Taxonomy" id="658187"/>
    <lineage>
        <taxon>Bacteria</taxon>
        <taxon>Pseudomonadati</taxon>
        <taxon>Pseudomonadota</taxon>
        <taxon>Gammaproteobacteria</taxon>
        <taxon>Legionellales</taxon>
        <taxon>Legionellaceae</taxon>
        <taxon>Legionella</taxon>
    </lineage>
</organism>
<dbReference type="Proteomes" id="UP000002770">
    <property type="component" value="Unassembled WGS sequence"/>
</dbReference>
<reference evidence="1 2" key="1">
    <citation type="journal article" date="2011" name="BMC Genomics">
        <title>Insight into cross-talk between intra-amoebal pathogens.</title>
        <authorList>
            <person name="Gimenez G."/>
            <person name="Bertelli C."/>
            <person name="Moliner C."/>
            <person name="Robert C."/>
            <person name="Raoult D."/>
            <person name="Fournier P.E."/>
            <person name="Greub G."/>
        </authorList>
    </citation>
    <scope>NUCLEOTIDE SEQUENCE [LARGE SCALE GENOMIC DNA]</scope>
    <source>
        <strain evidence="1 2">LLAP12</strain>
    </source>
</reference>
<accession>G9EQG3</accession>
<name>G9EQG3_9GAMM</name>
<dbReference type="AlphaFoldDB" id="G9EQG3"/>
<keyword evidence="2" id="KW-1185">Reference proteome</keyword>
<proteinExistence type="predicted"/>